<evidence type="ECO:0000313" key="16">
    <source>
        <dbReference type="Proteomes" id="UP000648257"/>
    </source>
</evidence>
<keyword evidence="11 14" id="KW-0418">Kinase</keyword>
<dbReference type="PANTHER" id="PTHR34848:SF1">
    <property type="entry name" value="BIFUNCTIONAL ADENOSYLCOBALAMIN BIOSYNTHESIS PROTEIN COBU"/>
    <property type="match status" value="1"/>
</dbReference>
<comment type="caution">
    <text evidence="15">The sequence shown here is derived from an EMBL/GenBank/DDBJ whole genome shotgun (WGS) entry which is preliminary data.</text>
</comment>
<dbReference type="InterPro" id="IPR003203">
    <property type="entry name" value="CobU/CobP"/>
</dbReference>
<dbReference type="CDD" id="cd00544">
    <property type="entry name" value="CobU"/>
    <property type="match status" value="1"/>
</dbReference>
<keyword evidence="16" id="KW-1185">Reference proteome</keyword>
<comment type="catalytic activity">
    <reaction evidence="2 14">
        <text>adenosylcob(III)inamide phosphate + GTP + H(+) = adenosylcob(III)inamide-GDP + diphosphate</text>
        <dbReference type="Rhea" id="RHEA:22712"/>
        <dbReference type="ChEBI" id="CHEBI:15378"/>
        <dbReference type="ChEBI" id="CHEBI:33019"/>
        <dbReference type="ChEBI" id="CHEBI:37565"/>
        <dbReference type="ChEBI" id="CHEBI:58502"/>
        <dbReference type="ChEBI" id="CHEBI:60487"/>
        <dbReference type="EC" id="2.7.7.62"/>
    </reaction>
</comment>
<proteinExistence type="inferred from homology"/>
<dbReference type="EC" id="2.7.1.156" evidence="14"/>
<evidence type="ECO:0000256" key="12">
    <source>
        <dbReference type="ARBA" id="ARBA00022840"/>
    </source>
</evidence>
<accession>A0ABR6X8J3</accession>
<comment type="function">
    <text evidence="4 14">Catalyzes ATP-dependent phosphorylation of adenosylcobinamide and addition of GMP to adenosylcobinamide phosphate.</text>
</comment>
<evidence type="ECO:0000256" key="10">
    <source>
        <dbReference type="ARBA" id="ARBA00022741"/>
    </source>
</evidence>
<keyword evidence="15" id="KW-0548">Nucleotidyltransferase</keyword>
<keyword evidence="13 14" id="KW-0342">GTP-binding</keyword>
<evidence type="ECO:0000256" key="11">
    <source>
        <dbReference type="ARBA" id="ARBA00022777"/>
    </source>
</evidence>
<dbReference type="Gene3D" id="3.40.50.300">
    <property type="entry name" value="P-loop containing nucleotide triphosphate hydrolases"/>
    <property type="match status" value="1"/>
</dbReference>
<dbReference type="NCBIfam" id="NF004469">
    <property type="entry name" value="PRK05800.1"/>
    <property type="match status" value="1"/>
</dbReference>
<comment type="similarity">
    <text evidence="7 14">Belongs to the CobU/CobP family.</text>
</comment>
<comment type="catalytic activity">
    <reaction evidence="3">
        <text>adenosylcob(III)inamide + GTP = adenosylcob(III)inamide phosphate + GDP + H(+)</text>
        <dbReference type="Rhea" id="RHEA:15765"/>
        <dbReference type="ChEBI" id="CHEBI:2480"/>
        <dbReference type="ChEBI" id="CHEBI:15378"/>
        <dbReference type="ChEBI" id="CHEBI:37565"/>
        <dbReference type="ChEBI" id="CHEBI:58189"/>
        <dbReference type="ChEBI" id="CHEBI:58502"/>
        <dbReference type="EC" id="2.7.1.156"/>
    </reaction>
</comment>
<evidence type="ECO:0000256" key="6">
    <source>
        <dbReference type="ARBA" id="ARBA00005159"/>
    </source>
</evidence>
<dbReference type="EC" id="2.7.7.62" evidence="14"/>
<dbReference type="InterPro" id="IPR027417">
    <property type="entry name" value="P-loop_NTPase"/>
</dbReference>
<comment type="pathway">
    <text evidence="6 14">Cofactor biosynthesis; adenosylcobalamin biosynthesis; adenosylcobalamin from cob(II)yrinate a,c-diamide: step 5/7.</text>
</comment>
<dbReference type="GO" id="GO:0008820">
    <property type="term" value="F:cobinamide phosphate guanylyltransferase activity"/>
    <property type="evidence" value="ECO:0007669"/>
    <property type="project" value="UniProtKB-EC"/>
</dbReference>
<evidence type="ECO:0000256" key="1">
    <source>
        <dbReference type="ARBA" id="ARBA00000312"/>
    </source>
</evidence>
<keyword evidence="12 14" id="KW-0067">ATP-binding</keyword>
<evidence type="ECO:0000256" key="7">
    <source>
        <dbReference type="ARBA" id="ARBA00007490"/>
    </source>
</evidence>
<dbReference type="SUPFAM" id="SSF52540">
    <property type="entry name" value="P-loop containing nucleoside triphosphate hydrolases"/>
    <property type="match status" value="1"/>
</dbReference>
<protein>
    <recommendedName>
        <fullName evidence="14">Bifunctional adenosylcobalamin biosynthesis protein</fullName>
        <ecNumber evidence="14">2.7.1.156</ecNumber>
        <ecNumber evidence="14">2.7.7.62</ecNumber>
    </recommendedName>
</protein>
<dbReference type="PANTHER" id="PTHR34848">
    <property type="match status" value="1"/>
</dbReference>
<organism evidence="15 16">
    <name type="scientific">Undibacterium seohonense</name>
    <dbReference type="NCBI Taxonomy" id="1344950"/>
    <lineage>
        <taxon>Bacteria</taxon>
        <taxon>Pseudomonadati</taxon>
        <taxon>Pseudomonadota</taxon>
        <taxon>Betaproteobacteria</taxon>
        <taxon>Burkholderiales</taxon>
        <taxon>Oxalobacteraceae</taxon>
        <taxon>Undibacterium</taxon>
    </lineage>
</organism>
<evidence type="ECO:0000256" key="4">
    <source>
        <dbReference type="ARBA" id="ARBA00003889"/>
    </source>
</evidence>
<evidence type="ECO:0000256" key="14">
    <source>
        <dbReference type="PIRNR" id="PIRNR006135"/>
    </source>
</evidence>
<gene>
    <name evidence="15" type="primary">cobU</name>
    <name evidence="15" type="ORF">H8K52_16280</name>
</gene>
<evidence type="ECO:0000256" key="8">
    <source>
        <dbReference type="ARBA" id="ARBA00022573"/>
    </source>
</evidence>
<dbReference type="GO" id="GO:0043752">
    <property type="term" value="F:adenosylcobinamide kinase activity"/>
    <property type="evidence" value="ECO:0007669"/>
    <property type="project" value="UniProtKB-EC"/>
</dbReference>
<dbReference type="Pfam" id="PF02283">
    <property type="entry name" value="CobU"/>
    <property type="match status" value="1"/>
</dbReference>
<keyword evidence="9 14" id="KW-0808">Transferase</keyword>
<name>A0ABR6X8J3_9BURK</name>
<keyword evidence="8 14" id="KW-0169">Cobalamin biosynthesis</keyword>
<evidence type="ECO:0000256" key="2">
    <source>
        <dbReference type="ARBA" id="ARBA00000711"/>
    </source>
</evidence>
<sequence>MSIARSELILGGQKSGKSARAEMLAQSWLQASPDHRAIFIATAQAWDDEMQARIARHQADRALRLPTMRTIEEPLAVAAAIRAHSQPDCLIVLDCLTLWLTNWLMPLDHDALDLNAIEHAITELVDVVKSAQGPIVIVSNEIGLGVIPMGREVRAYVDHLGKLNQALAATVERVSLMVAGMRLSLKDKER</sequence>
<comment type="catalytic activity">
    <reaction evidence="1 14">
        <text>adenosylcob(III)inamide + ATP = adenosylcob(III)inamide phosphate + ADP + H(+)</text>
        <dbReference type="Rhea" id="RHEA:15769"/>
        <dbReference type="ChEBI" id="CHEBI:2480"/>
        <dbReference type="ChEBI" id="CHEBI:15378"/>
        <dbReference type="ChEBI" id="CHEBI:30616"/>
        <dbReference type="ChEBI" id="CHEBI:58502"/>
        <dbReference type="ChEBI" id="CHEBI:456216"/>
        <dbReference type="EC" id="2.7.1.156"/>
    </reaction>
</comment>
<reference evidence="15 16" key="1">
    <citation type="submission" date="2020-08" db="EMBL/GenBank/DDBJ databases">
        <title>Novel species isolated from subtropical streams in China.</title>
        <authorList>
            <person name="Lu H."/>
        </authorList>
    </citation>
    <scope>NUCLEOTIDE SEQUENCE [LARGE SCALE GENOMIC DNA]</scope>
    <source>
        <strain evidence="15 16">KACC 16656</strain>
    </source>
</reference>
<dbReference type="EMBL" id="JACOFW010000021">
    <property type="protein sequence ID" value="MBC3808900.1"/>
    <property type="molecule type" value="Genomic_DNA"/>
</dbReference>
<evidence type="ECO:0000256" key="13">
    <source>
        <dbReference type="ARBA" id="ARBA00023134"/>
    </source>
</evidence>
<keyword evidence="10 14" id="KW-0547">Nucleotide-binding</keyword>
<dbReference type="PIRSF" id="PIRSF006135">
    <property type="entry name" value="CobU"/>
    <property type="match status" value="1"/>
</dbReference>
<comment type="pathway">
    <text evidence="5 14">Cofactor biosynthesis; adenosylcobalamin biosynthesis; adenosylcobalamin from cob(II)yrinate a,c-diamide: step 6/7.</text>
</comment>
<evidence type="ECO:0000256" key="3">
    <source>
        <dbReference type="ARBA" id="ARBA00001522"/>
    </source>
</evidence>
<evidence type="ECO:0000256" key="9">
    <source>
        <dbReference type="ARBA" id="ARBA00022679"/>
    </source>
</evidence>
<evidence type="ECO:0000256" key="5">
    <source>
        <dbReference type="ARBA" id="ARBA00004692"/>
    </source>
</evidence>
<dbReference type="Proteomes" id="UP000648257">
    <property type="component" value="Unassembled WGS sequence"/>
</dbReference>
<evidence type="ECO:0000313" key="15">
    <source>
        <dbReference type="EMBL" id="MBC3808900.1"/>
    </source>
</evidence>